<comment type="caution">
    <text evidence="4">The sequence shown here is derived from an EMBL/GenBank/DDBJ whole genome shotgun (WGS) entry which is preliminary data.</text>
</comment>
<evidence type="ECO:0000256" key="1">
    <source>
        <dbReference type="ARBA" id="ARBA00022801"/>
    </source>
</evidence>
<dbReference type="Proteomes" id="UP001431209">
    <property type="component" value="Unassembled WGS sequence"/>
</dbReference>
<gene>
    <name evidence="4" type="ORF">AKO1_013444</name>
</gene>
<accession>A0AAW2ZI05</accession>
<evidence type="ECO:0000256" key="2">
    <source>
        <dbReference type="SAM" id="SignalP"/>
    </source>
</evidence>
<organism evidence="4 5">
    <name type="scientific">Acrasis kona</name>
    <dbReference type="NCBI Taxonomy" id="1008807"/>
    <lineage>
        <taxon>Eukaryota</taxon>
        <taxon>Discoba</taxon>
        <taxon>Heterolobosea</taxon>
        <taxon>Tetramitia</taxon>
        <taxon>Eutetramitia</taxon>
        <taxon>Acrasidae</taxon>
        <taxon>Acrasis</taxon>
    </lineage>
</organism>
<dbReference type="SUPFAM" id="SSF52266">
    <property type="entry name" value="SGNH hydrolase"/>
    <property type="match status" value="1"/>
</dbReference>
<keyword evidence="5" id="KW-1185">Reference proteome</keyword>
<keyword evidence="1" id="KW-0378">Hydrolase</keyword>
<dbReference type="InterPro" id="IPR036514">
    <property type="entry name" value="SGNH_hydro_sf"/>
</dbReference>
<reference evidence="4 5" key="1">
    <citation type="submission" date="2024-03" db="EMBL/GenBank/DDBJ databases">
        <title>The Acrasis kona genome and developmental transcriptomes reveal deep origins of eukaryotic multicellular pathways.</title>
        <authorList>
            <person name="Sheikh S."/>
            <person name="Fu C.-J."/>
            <person name="Brown M.W."/>
            <person name="Baldauf S.L."/>
        </authorList>
    </citation>
    <scope>NUCLEOTIDE SEQUENCE [LARGE SCALE GENOMIC DNA]</scope>
    <source>
        <strain evidence="4 5">ATCC MYA-3509</strain>
    </source>
</reference>
<dbReference type="Gene3D" id="3.40.50.1110">
    <property type="entry name" value="SGNH hydrolase"/>
    <property type="match status" value="1"/>
</dbReference>
<protein>
    <submittedName>
        <fullName evidence="4">Sialate O-acetylesterase</fullName>
    </submittedName>
</protein>
<dbReference type="PANTHER" id="PTHR22901:SF0">
    <property type="entry name" value="SIALATE O-ACETYLESTERASE"/>
    <property type="match status" value="1"/>
</dbReference>
<evidence type="ECO:0000313" key="5">
    <source>
        <dbReference type="Proteomes" id="UP001431209"/>
    </source>
</evidence>
<dbReference type="EMBL" id="JAOPGA020001501">
    <property type="protein sequence ID" value="KAL0488959.1"/>
    <property type="molecule type" value="Genomic_DNA"/>
</dbReference>
<proteinExistence type="predicted"/>
<feature type="domain" description="Sialate O-acetylesterase" evidence="3">
    <location>
        <begin position="104"/>
        <end position="346"/>
    </location>
</feature>
<dbReference type="PANTHER" id="PTHR22901">
    <property type="entry name" value="SIALATE O-ACETYLESTERASE"/>
    <property type="match status" value="1"/>
</dbReference>
<evidence type="ECO:0000259" key="3">
    <source>
        <dbReference type="Pfam" id="PF03629"/>
    </source>
</evidence>
<dbReference type="InterPro" id="IPR039329">
    <property type="entry name" value="SIAE"/>
</dbReference>
<dbReference type="AlphaFoldDB" id="A0AAW2ZI05"/>
<dbReference type="InterPro" id="IPR005181">
    <property type="entry name" value="SASA"/>
</dbReference>
<dbReference type="GO" id="GO:0005975">
    <property type="term" value="P:carbohydrate metabolic process"/>
    <property type="evidence" value="ECO:0007669"/>
    <property type="project" value="TreeGrafter"/>
</dbReference>
<feature type="signal peptide" evidence="2">
    <location>
        <begin position="1"/>
        <end position="17"/>
    </location>
</feature>
<sequence length="474" mass="53109">MIKIALLASALLVLALCQDVDYKVISDNMVLQRDSTRTRLWGTTTSDVVNVQLRRGNTVVDTYEAKPVSGRWELPLKSYPAGGPFEIFVKATTLRVYRNVVFGDVYLCSGQSNMEMSISQTQDAEKELQDTNYPNLRVFRVIHNDAKEPVDNVQGVWKVSSPSSLTGPWDQGFSAACYYFGRRVFKALNGEVPIGLIESNWGGTRVETWMSPDARKICNDTFIDGVNDPNEAGHMWNGQIVPLLKYNIKAALWYQGESNAGDERSAERYTCSFPQMISDWRAKWNVGDFPFYFVQIAGWNPGTNWPVFRLKQLTALKLQNTYFVTAIDIGDPTDIHPQDKQEVGRRLSLIALNQIYKKDVHYKGPTLKGIKSSSQAGTLTVRAELNDVVGNLTQKATPKCTTCCELGNIFKINTNKRQNVTPKGVKAEGNALVLEFDGTNDEVLSQVDYAMYPYPQCVYIDSATLLPVNSFRAN</sequence>
<feature type="chain" id="PRO_5043912775" evidence="2">
    <location>
        <begin position="18"/>
        <end position="474"/>
    </location>
</feature>
<dbReference type="Pfam" id="PF03629">
    <property type="entry name" value="SASA"/>
    <property type="match status" value="1"/>
</dbReference>
<dbReference type="GO" id="GO:0001681">
    <property type="term" value="F:sialate O-acetylesterase activity"/>
    <property type="evidence" value="ECO:0007669"/>
    <property type="project" value="InterPro"/>
</dbReference>
<name>A0AAW2ZI05_9EUKA</name>
<keyword evidence="2" id="KW-0732">Signal</keyword>
<evidence type="ECO:0000313" key="4">
    <source>
        <dbReference type="EMBL" id="KAL0488959.1"/>
    </source>
</evidence>